<feature type="signal peptide" evidence="1">
    <location>
        <begin position="1"/>
        <end position="22"/>
    </location>
</feature>
<dbReference type="RefSeq" id="XP_014148787.1">
    <property type="nucleotide sequence ID" value="XM_014293312.1"/>
</dbReference>
<accession>A0A0L0FDQ1</accession>
<organism evidence="2 3">
    <name type="scientific">Sphaeroforma arctica JP610</name>
    <dbReference type="NCBI Taxonomy" id="667725"/>
    <lineage>
        <taxon>Eukaryota</taxon>
        <taxon>Ichthyosporea</taxon>
        <taxon>Ichthyophonida</taxon>
        <taxon>Sphaeroforma</taxon>
    </lineage>
</organism>
<evidence type="ECO:0000313" key="2">
    <source>
        <dbReference type="EMBL" id="KNC74885.1"/>
    </source>
</evidence>
<evidence type="ECO:0000313" key="3">
    <source>
        <dbReference type="Proteomes" id="UP000054560"/>
    </source>
</evidence>
<dbReference type="Proteomes" id="UP000054560">
    <property type="component" value="Unassembled WGS sequence"/>
</dbReference>
<sequence length="285" mass="31674">MVFTQITLILCATLLLSGTSIARRQAESDYNEIFNTYNYPLTWSGRYLEWKGYNAETLQFTSFPAMDSSSEFKTADGICLILATTNGFSTVEIGACNGQLFTPVSTTNELRNENPPIGVCAEEDSLQYFKACPSTESGELCLGENEGYASVRPCSGYVAKLLIQNFDEGDKPKPTEVTEAKGSGTKYSCADVIWYVNVVDEYFNPAASKQYPVFQRLACVQVSDSKWYATETIQHGKTCIANTDRSACKEYNTVLNCRTAQYNTENIMKYNGPDFNLIREGAMCL</sequence>
<reference evidence="2 3" key="1">
    <citation type="submission" date="2011-02" db="EMBL/GenBank/DDBJ databases">
        <title>The Genome Sequence of Sphaeroforma arctica JP610.</title>
        <authorList>
            <consortium name="The Broad Institute Genome Sequencing Platform"/>
            <person name="Russ C."/>
            <person name="Cuomo C."/>
            <person name="Young S.K."/>
            <person name="Zeng Q."/>
            <person name="Gargeya S."/>
            <person name="Alvarado L."/>
            <person name="Berlin A."/>
            <person name="Chapman S.B."/>
            <person name="Chen Z."/>
            <person name="Freedman E."/>
            <person name="Gellesch M."/>
            <person name="Goldberg J."/>
            <person name="Griggs A."/>
            <person name="Gujja S."/>
            <person name="Heilman E."/>
            <person name="Heiman D."/>
            <person name="Howarth C."/>
            <person name="Mehta T."/>
            <person name="Neiman D."/>
            <person name="Pearson M."/>
            <person name="Roberts A."/>
            <person name="Saif S."/>
            <person name="Shea T."/>
            <person name="Shenoy N."/>
            <person name="Sisk P."/>
            <person name="Stolte C."/>
            <person name="Sykes S."/>
            <person name="White J."/>
            <person name="Yandava C."/>
            <person name="Burger G."/>
            <person name="Gray M.W."/>
            <person name="Holland P.W.H."/>
            <person name="King N."/>
            <person name="Lang F.B.F."/>
            <person name="Roger A.J."/>
            <person name="Ruiz-Trillo I."/>
            <person name="Haas B."/>
            <person name="Nusbaum C."/>
            <person name="Birren B."/>
        </authorList>
    </citation>
    <scope>NUCLEOTIDE SEQUENCE [LARGE SCALE GENOMIC DNA]</scope>
    <source>
        <strain evidence="2 3">JP610</strain>
    </source>
</reference>
<dbReference type="AlphaFoldDB" id="A0A0L0FDQ1"/>
<feature type="chain" id="PRO_5005538602" evidence="1">
    <location>
        <begin position="23"/>
        <end position="285"/>
    </location>
</feature>
<gene>
    <name evidence="2" type="ORF">SARC_12578</name>
</gene>
<dbReference type="EMBL" id="KQ244008">
    <property type="protein sequence ID" value="KNC74885.1"/>
    <property type="molecule type" value="Genomic_DNA"/>
</dbReference>
<keyword evidence="3" id="KW-1185">Reference proteome</keyword>
<keyword evidence="1" id="KW-0732">Signal</keyword>
<dbReference type="GeneID" id="25913082"/>
<proteinExistence type="predicted"/>
<protein>
    <submittedName>
        <fullName evidence="2">Uncharacterized protein</fullName>
    </submittedName>
</protein>
<name>A0A0L0FDQ1_9EUKA</name>
<evidence type="ECO:0000256" key="1">
    <source>
        <dbReference type="SAM" id="SignalP"/>
    </source>
</evidence>